<feature type="domain" description="Penicillin-binding protein transpeptidase" evidence="15">
    <location>
        <begin position="259"/>
        <end position="583"/>
    </location>
</feature>
<evidence type="ECO:0000256" key="12">
    <source>
        <dbReference type="ARBA" id="ARBA00023136"/>
    </source>
</evidence>
<evidence type="ECO:0000256" key="2">
    <source>
        <dbReference type="ARBA" id="ARBA00004236"/>
    </source>
</evidence>
<dbReference type="InterPro" id="IPR005311">
    <property type="entry name" value="PBP_dimer"/>
</dbReference>
<name>A0A9D7XTN7_9BACT</name>
<dbReference type="GO" id="GO:0009002">
    <property type="term" value="F:serine-type D-Ala-D-Ala carboxypeptidase activity"/>
    <property type="evidence" value="ECO:0007669"/>
    <property type="project" value="UniProtKB-EC"/>
</dbReference>
<dbReference type="GO" id="GO:0008360">
    <property type="term" value="P:regulation of cell shape"/>
    <property type="evidence" value="ECO:0007669"/>
    <property type="project" value="UniProtKB-KW"/>
</dbReference>
<comment type="caution">
    <text evidence="17">The sequence shown here is derived from an EMBL/GenBank/DDBJ whole genome shotgun (WGS) entry which is preliminary data.</text>
</comment>
<evidence type="ECO:0000256" key="5">
    <source>
        <dbReference type="ARBA" id="ARBA00022645"/>
    </source>
</evidence>
<dbReference type="InterPro" id="IPR001460">
    <property type="entry name" value="PCN-bd_Tpept"/>
</dbReference>
<dbReference type="GO" id="GO:0071972">
    <property type="term" value="F:peptidoglycan L,D-transpeptidase activity"/>
    <property type="evidence" value="ECO:0007669"/>
    <property type="project" value="TreeGrafter"/>
</dbReference>
<organism evidence="17 18">
    <name type="scientific">Candidatus Opimibacter skivensis</name>
    <dbReference type="NCBI Taxonomy" id="2982028"/>
    <lineage>
        <taxon>Bacteria</taxon>
        <taxon>Pseudomonadati</taxon>
        <taxon>Bacteroidota</taxon>
        <taxon>Saprospiria</taxon>
        <taxon>Saprospirales</taxon>
        <taxon>Saprospiraceae</taxon>
        <taxon>Candidatus Opimibacter</taxon>
    </lineage>
</organism>
<dbReference type="GO" id="GO:0005886">
    <property type="term" value="C:plasma membrane"/>
    <property type="evidence" value="ECO:0007669"/>
    <property type="project" value="UniProtKB-SubCell"/>
</dbReference>
<keyword evidence="5 17" id="KW-0121">Carboxypeptidase</keyword>
<dbReference type="GO" id="GO:0071555">
    <property type="term" value="P:cell wall organization"/>
    <property type="evidence" value="ECO:0007669"/>
    <property type="project" value="UniProtKB-KW"/>
</dbReference>
<dbReference type="EMBL" id="JADKGY010000008">
    <property type="protein sequence ID" value="MBK9982857.1"/>
    <property type="molecule type" value="Genomic_DNA"/>
</dbReference>
<evidence type="ECO:0000256" key="10">
    <source>
        <dbReference type="ARBA" id="ARBA00022984"/>
    </source>
</evidence>
<keyword evidence="13" id="KW-0961">Cell wall biogenesis/degradation</keyword>
<dbReference type="NCBIfam" id="TIGR03423">
    <property type="entry name" value="pbp2_mrdA"/>
    <property type="match status" value="1"/>
</dbReference>
<dbReference type="GO" id="GO:0009252">
    <property type="term" value="P:peptidoglycan biosynthetic process"/>
    <property type="evidence" value="ECO:0007669"/>
    <property type="project" value="UniProtKB-KW"/>
</dbReference>
<dbReference type="InterPro" id="IPR036138">
    <property type="entry name" value="PBP_dimer_sf"/>
</dbReference>
<keyword evidence="8 17" id="KW-0378">Hydrolase</keyword>
<sequence length="617" mass="69165">MNKERESDRTIWIKRFIIFVAGILILQTGWLQLIDPTYGQKAERTTLVRRTLYPSRGLILDRNGHLMVHNIPVYDLKVIYNQIPKNLDTALLCQLLEIDKSTYRARLEKDWKSLRFSKSIPFTFMEHIPANKFQYIQEFLHLFPGFYGELRSARGYFENHSAHILGYMSEVDQNKIDQSSGTYVPGDYCGSTGVESYYENLLRGTKGAQYILKDNLGREIESLDNGRHDSLAISGDNIILSLDHILQEYGQELLQNKRGSIVAIEPSTGEILAMISSPGYDPNELSISRMRGEVFAKLQSDTLNPLFDRSVMAQYPPGSIFKPILALAAMQEGVLDENKTVFCNGSYNLGGFRRGCHNHPAIHNVSQAIQYSCNTYFFTVYKDVIDDAGYTLPEIGMRKLNSYLTEFGFGKKISVDLPNEKSGNLPGPDYFDELYGSGKWRSSYILSMGIGQGELQLTTLQMAHAAAIIANEGTYTDPHILKARVPTGGEPKAEFYPRRRVSIDYRYFEPVIEGMAGAVRAGTATLASNPEYEVCGKTGTSENPHGADHSVFFGFAPRNQPKIAIAVYIENAGWGGAFATPVGGLMMEKYIKGEIIEAHKGIEKKMLETDLIHKIKS</sequence>
<dbReference type="InterPro" id="IPR017790">
    <property type="entry name" value="Penicillin-binding_protein_2"/>
</dbReference>
<dbReference type="AlphaFoldDB" id="A0A9D7XTN7"/>
<feature type="transmembrane region" description="Helical" evidence="14">
    <location>
        <begin position="12"/>
        <end position="31"/>
    </location>
</feature>
<evidence type="ECO:0000313" key="17">
    <source>
        <dbReference type="EMBL" id="MBK9982857.1"/>
    </source>
</evidence>
<evidence type="ECO:0000256" key="13">
    <source>
        <dbReference type="ARBA" id="ARBA00023316"/>
    </source>
</evidence>
<feature type="domain" description="Penicillin-binding protein dimerisation" evidence="16">
    <location>
        <begin position="52"/>
        <end position="222"/>
    </location>
</feature>
<dbReference type="Gene3D" id="3.30.1390.30">
    <property type="entry name" value="Penicillin-binding protein 2a, domain 3"/>
    <property type="match status" value="1"/>
</dbReference>
<evidence type="ECO:0000256" key="9">
    <source>
        <dbReference type="ARBA" id="ARBA00022960"/>
    </source>
</evidence>
<evidence type="ECO:0000256" key="4">
    <source>
        <dbReference type="ARBA" id="ARBA00022519"/>
    </source>
</evidence>
<evidence type="ECO:0000259" key="16">
    <source>
        <dbReference type="Pfam" id="PF03717"/>
    </source>
</evidence>
<evidence type="ECO:0000256" key="6">
    <source>
        <dbReference type="ARBA" id="ARBA00022670"/>
    </source>
</evidence>
<dbReference type="PANTHER" id="PTHR30627">
    <property type="entry name" value="PEPTIDOGLYCAN D,D-TRANSPEPTIDASE"/>
    <property type="match status" value="1"/>
</dbReference>
<dbReference type="InterPro" id="IPR012338">
    <property type="entry name" value="Beta-lactam/transpept-like"/>
</dbReference>
<keyword evidence="12 14" id="KW-0472">Membrane</keyword>
<dbReference type="Pfam" id="PF00905">
    <property type="entry name" value="Transpeptidase"/>
    <property type="match status" value="1"/>
</dbReference>
<evidence type="ECO:0000256" key="11">
    <source>
        <dbReference type="ARBA" id="ARBA00022989"/>
    </source>
</evidence>
<dbReference type="Gene3D" id="3.90.1310.10">
    <property type="entry name" value="Penicillin-binding protein 2a (Domain 2)"/>
    <property type="match status" value="1"/>
</dbReference>
<dbReference type="SUPFAM" id="SSF56601">
    <property type="entry name" value="beta-lactamase/transpeptidase-like"/>
    <property type="match status" value="1"/>
</dbReference>
<keyword evidence="4" id="KW-0997">Cell inner membrane</keyword>
<evidence type="ECO:0000313" key="18">
    <source>
        <dbReference type="Proteomes" id="UP000808337"/>
    </source>
</evidence>
<evidence type="ECO:0000256" key="14">
    <source>
        <dbReference type="SAM" id="Phobius"/>
    </source>
</evidence>
<dbReference type="Gene3D" id="3.40.710.10">
    <property type="entry name" value="DD-peptidase/beta-lactamase superfamily"/>
    <property type="match status" value="1"/>
</dbReference>
<keyword evidence="9" id="KW-0133">Cell shape</keyword>
<accession>A0A9D7XTN7</accession>
<evidence type="ECO:0000256" key="7">
    <source>
        <dbReference type="ARBA" id="ARBA00022692"/>
    </source>
</evidence>
<dbReference type="GO" id="GO:0008658">
    <property type="term" value="F:penicillin binding"/>
    <property type="evidence" value="ECO:0007669"/>
    <property type="project" value="InterPro"/>
</dbReference>
<keyword evidence="10" id="KW-0573">Peptidoglycan synthesis</keyword>
<protein>
    <submittedName>
        <fullName evidence="17">Penicillin-binding protein 2</fullName>
        <ecNumber evidence="17">3.4.16.4</ecNumber>
    </submittedName>
</protein>
<evidence type="ECO:0000256" key="1">
    <source>
        <dbReference type="ARBA" id="ARBA00004167"/>
    </source>
</evidence>
<evidence type="ECO:0000256" key="8">
    <source>
        <dbReference type="ARBA" id="ARBA00022801"/>
    </source>
</evidence>
<dbReference type="Pfam" id="PF03717">
    <property type="entry name" value="PBP_dimer"/>
    <property type="match status" value="1"/>
</dbReference>
<dbReference type="SUPFAM" id="SSF56519">
    <property type="entry name" value="Penicillin binding protein dimerisation domain"/>
    <property type="match status" value="1"/>
</dbReference>
<reference evidence="17 18" key="1">
    <citation type="submission" date="2020-10" db="EMBL/GenBank/DDBJ databases">
        <title>Connecting structure to function with the recovery of over 1000 high-quality activated sludge metagenome-assembled genomes encoding full-length rRNA genes using long-read sequencing.</title>
        <authorList>
            <person name="Singleton C.M."/>
            <person name="Petriglieri F."/>
            <person name="Kristensen J.M."/>
            <person name="Kirkegaard R.H."/>
            <person name="Michaelsen T.Y."/>
            <person name="Andersen M.H."/>
            <person name="Karst S.M."/>
            <person name="Dueholm M.S."/>
            <person name="Nielsen P.H."/>
            <person name="Albertsen M."/>
        </authorList>
    </citation>
    <scope>NUCLEOTIDE SEQUENCE [LARGE SCALE GENOMIC DNA]</scope>
    <source>
        <strain evidence="17">Ribe_18-Q3-R11-54_MAXAC.273</strain>
    </source>
</reference>
<evidence type="ECO:0000259" key="15">
    <source>
        <dbReference type="Pfam" id="PF00905"/>
    </source>
</evidence>
<gene>
    <name evidence="17" type="primary">mrdA</name>
    <name evidence="17" type="ORF">IPP15_10635</name>
</gene>
<evidence type="ECO:0000256" key="3">
    <source>
        <dbReference type="ARBA" id="ARBA00022475"/>
    </source>
</evidence>
<dbReference type="GO" id="GO:0006508">
    <property type="term" value="P:proteolysis"/>
    <property type="evidence" value="ECO:0007669"/>
    <property type="project" value="UniProtKB-KW"/>
</dbReference>
<proteinExistence type="predicted"/>
<dbReference type="PANTHER" id="PTHR30627:SF2">
    <property type="entry name" value="PEPTIDOGLYCAN D,D-TRANSPEPTIDASE MRDA"/>
    <property type="match status" value="1"/>
</dbReference>
<keyword evidence="6" id="KW-0645">Protease</keyword>
<keyword evidence="3" id="KW-1003">Cell membrane</keyword>
<dbReference type="Proteomes" id="UP000808337">
    <property type="component" value="Unassembled WGS sequence"/>
</dbReference>
<dbReference type="InterPro" id="IPR050515">
    <property type="entry name" value="Beta-lactam/transpept"/>
</dbReference>
<dbReference type="EC" id="3.4.16.4" evidence="17"/>
<comment type="subcellular location">
    <subcellularLocation>
        <location evidence="2">Cell membrane</location>
    </subcellularLocation>
    <subcellularLocation>
        <location evidence="1">Membrane</location>
        <topology evidence="1">Single-pass membrane protein</topology>
    </subcellularLocation>
</comment>
<keyword evidence="11 14" id="KW-1133">Transmembrane helix</keyword>
<keyword evidence="7 14" id="KW-0812">Transmembrane</keyword>